<dbReference type="PANTHER" id="PTHR39456:SF1">
    <property type="entry name" value="METAL-DEPENDENT HYDROLASE"/>
    <property type="match status" value="1"/>
</dbReference>
<comment type="caution">
    <text evidence="2">The sequence shown here is derived from an EMBL/GenBank/DDBJ whole genome shotgun (WGS) entry which is preliminary data.</text>
</comment>
<keyword evidence="2" id="KW-0378">Hydrolase</keyword>
<keyword evidence="1" id="KW-0472">Membrane</keyword>
<proteinExistence type="predicted"/>
<dbReference type="GO" id="GO:0016787">
    <property type="term" value="F:hydrolase activity"/>
    <property type="evidence" value="ECO:0007669"/>
    <property type="project" value="UniProtKB-KW"/>
</dbReference>
<reference evidence="2 3" key="1">
    <citation type="submission" date="2017-07" db="EMBL/GenBank/DDBJ databases">
        <title>Leptospira spp. isolated from tropical soils.</title>
        <authorList>
            <person name="Thibeaux R."/>
            <person name="Iraola G."/>
            <person name="Ferres I."/>
            <person name="Bierque E."/>
            <person name="Girault D."/>
            <person name="Soupe-Gilbert M.-E."/>
            <person name="Picardeau M."/>
            <person name="Goarant C."/>
        </authorList>
    </citation>
    <scope>NUCLEOTIDE SEQUENCE [LARGE SCALE GENOMIC DNA]</scope>
    <source>
        <strain evidence="2 3">FH2-C-A2</strain>
    </source>
</reference>
<dbReference type="EMBL" id="NPDT01000004">
    <property type="protein sequence ID" value="PJZ65514.1"/>
    <property type="molecule type" value="Genomic_DNA"/>
</dbReference>
<dbReference type="Pfam" id="PF10118">
    <property type="entry name" value="Metal_hydrol"/>
    <property type="match status" value="1"/>
</dbReference>
<evidence type="ECO:0000313" key="3">
    <source>
        <dbReference type="Proteomes" id="UP000231912"/>
    </source>
</evidence>
<dbReference type="Proteomes" id="UP000231912">
    <property type="component" value="Unassembled WGS sequence"/>
</dbReference>
<dbReference type="PANTHER" id="PTHR39456">
    <property type="entry name" value="METAL-DEPENDENT HYDROLASE"/>
    <property type="match status" value="1"/>
</dbReference>
<keyword evidence="1" id="KW-0812">Transmembrane</keyword>
<sequence>MSQKATAVGRVQPQVRKPKFPLEEIAKERGFGKNIPFFTAFLSSLSVLFPEGERFFIRSVKAFQNDIQDQNLRNEIKAFAGQEAVHGNVHDKMNERFVEIGLDFRSHEKMFCWLFFDILEKKILKLFPVWGKKLALAVTAAAEHFTATLGRFLLSLPENKVAWIDSTSWKVIEWHALEELEHKAVAYDVYKASGGGYFTRILGMTIAVQLLGLLATVGTIRAVFYFGIPNPKQIIRDIRFFFGSPGFAWAVIFYILEYYIPGFHPNDQDDHALIDKFSGIVSSYV</sequence>
<protein>
    <submittedName>
        <fullName evidence="2">Metal-dependent hydrolase</fullName>
    </submittedName>
</protein>
<evidence type="ECO:0000256" key="1">
    <source>
        <dbReference type="SAM" id="Phobius"/>
    </source>
</evidence>
<feature type="transmembrane region" description="Helical" evidence="1">
    <location>
        <begin position="206"/>
        <end position="228"/>
    </location>
</feature>
<name>A0A2M9ZAU1_9LEPT</name>
<dbReference type="RefSeq" id="WP_100758990.1">
    <property type="nucleotide sequence ID" value="NZ_NPDT01000004.1"/>
</dbReference>
<accession>A0A2M9ZAU1</accession>
<dbReference type="AlphaFoldDB" id="A0A2M9ZAU1"/>
<keyword evidence="1" id="KW-1133">Transmembrane helix</keyword>
<dbReference type="InterPro" id="IPR016516">
    <property type="entry name" value="UCP07580"/>
</dbReference>
<evidence type="ECO:0000313" key="2">
    <source>
        <dbReference type="EMBL" id="PJZ65514.1"/>
    </source>
</evidence>
<feature type="transmembrane region" description="Helical" evidence="1">
    <location>
        <begin position="240"/>
        <end position="260"/>
    </location>
</feature>
<gene>
    <name evidence="2" type="ORF">CH371_11240</name>
</gene>
<dbReference type="PIRSF" id="PIRSF007580">
    <property type="entry name" value="UCP07580"/>
    <property type="match status" value="1"/>
</dbReference>
<organism evidence="2 3">
    <name type="scientific">Leptospira wolffii</name>
    <dbReference type="NCBI Taxonomy" id="409998"/>
    <lineage>
        <taxon>Bacteria</taxon>
        <taxon>Pseudomonadati</taxon>
        <taxon>Spirochaetota</taxon>
        <taxon>Spirochaetia</taxon>
        <taxon>Leptospirales</taxon>
        <taxon>Leptospiraceae</taxon>
        <taxon>Leptospira</taxon>
    </lineage>
</organism>